<sequence length="571" mass="61337">MIPGNQSVPALIVFGDSIVDSGTAELGIKKLVPSYMEPALQPSDLRTGVSFASGGSGYDPLTPKILNVISLSEQVQQFKEYIGKLKGKFGEETTNSILSKSIILVVASSNDIAVSYFDTGIRKAQYDISSYTDVLIQYASSFIEEIYGLGGRKIGVFSAPPLGCLPSQRTVLGGIERKCKQEVNDASNLFNSKFSAHLQSLSQNLPQANLVFIDVYSPLLHIINNPTSYGFEVVDKGCCGTGTIEASVLCNPLDQTCTDDSKVPMAIKEPQAGAVTIPALFAFGDSILDTGNNNNLNTLTKSNFPPYGVNFIGAKPTGRFCDGKVPSDLIAEALGIKDTLPAYLDPNLRNEDLSTGVCFASGGSGNDERANTIISNALFLFSSGNNDIAITYSSMTVRRLQYDFPTYSNNLVASASSFLKDVYGLGARRIWVLSTLPLGCLPGVKAVLGGLSIGLCVDFINAEAQLFNSKLSSELVSIKSSLVDYDLHFLDVYNPLLHLIQNPRKSGFENVGRGCCGTGTVEIAASCNRLNPFTCANPSKYVFWDSGHPTQAAYHHLVSHLLQTHNFSTLN</sequence>
<reference evidence="2" key="1">
    <citation type="submission" date="2020-09" db="EMBL/GenBank/DDBJ databases">
        <title>Genome-Enabled Discovery of Anthraquinone Biosynthesis in Senna tora.</title>
        <authorList>
            <person name="Kang S.-H."/>
            <person name="Pandey R.P."/>
            <person name="Lee C.-M."/>
            <person name="Sim J.-S."/>
            <person name="Jeong J.-T."/>
            <person name="Choi B.-S."/>
            <person name="Jung M."/>
            <person name="Ginzburg D."/>
            <person name="Zhao K."/>
            <person name="Won S.Y."/>
            <person name="Oh T.-J."/>
            <person name="Yu Y."/>
            <person name="Kim N.-H."/>
            <person name="Lee O.R."/>
            <person name="Lee T.-H."/>
            <person name="Bashyal P."/>
            <person name="Kim T.-S."/>
            <person name="Lee W.-H."/>
            <person name="Kawkins C."/>
            <person name="Kim C.-K."/>
            <person name="Kim J.S."/>
            <person name="Ahn B.O."/>
            <person name="Rhee S.Y."/>
            <person name="Sohng J.K."/>
        </authorList>
    </citation>
    <scope>NUCLEOTIDE SEQUENCE</scope>
    <source>
        <tissue evidence="2">Leaf</tissue>
    </source>
</reference>
<dbReference type="AlphaFoldDB" id="A0A834WRM0"/>
<dbReference type="GO" id="GO:0016298">
    <property type="term" value="F:lipase activity"/>
    <property type="evidence" value="ECO:0007669"/>
    <property type="project" value="InterPro"/>
</dbReference>
<comment type="similarity">
    <text evidence="1">Belongs to the 'GDSL' lipolytic enzyme family.</text>
</comment>
<dbReference type="GO" id="GO:0006629">
    <property type="term" value="P:lipid metabolic process"/>
    <property type="evidence" value="ECO:0007669"/>
    <property type="project" value="InterPro"/>
</dbReference>
<proteinExistence type="inferred from homology"/>
<dbReference type="InterPro" id="IPR050592">
    <property type="entry name" value="GDSL_lipolytic_enzyme"/>
</dbReference>
<evidence type="ECO:0000256" key="1">
    <source>
        <dbReference type="ARBA" id="ARBA00008668"/>
    </source>
</evidence>
<dbReference type="PANTHER" id="PTHR45642:SF134">
    <property type="entry name" value="BNAC02G29810D PROTEIN"/>
    <property type="match status" value="1"/>
</dbReference>
<organism evidence="2 3">
    <name type="scientific">Senna tora</name>
    <dbReference type="NCBI Taxonomy" id="362788"/>
    <lineage>
        <taxon>Eukaryota</taxon>
        <taxon>Viridiplantae</taxon>
        <taxon>Streptophyta</taxon>
        <taxon>Embryophyta</taxon>
        <taxon>Tracheophyta</taxon>
        <taxon>Spermatophyta</taxon>
        <taxon>Magnoliopsida</taxon>
        <taxon>eudicotyledons</taxon>
        <taxon>Gunneridae</taxon>
        <taxon>Pentapetalae</taxon>
        <taxon>rosids</taxon>
        <taxon>fabids</taxon>
        <taxon>Fabales</taxon>
        <taxon>Fabaceae</taxon>
        <taxon>Caesalpinioideae</taxon>
        <taxon>Cassia clade</taxon>
        <taxon>Senna</taxon>
    </lineage>
</organism>
<dbReference type="SUPFAM" id="SSF52266">
    <property type="entry name" value="SGNH hydrolase"/>
    <property type="match status" value="1"/>
</dbReference>
<dbReference type="InterPro" id="IPR008265">
    <property type="entry name" value="Lipase_GDSL_AS"/>
</dbReference>
<evidence type="ECO:0000313" key="2">
    <source>
        <dbReference type="EMBL" id="KAF7829551.1"/>
    </source>
</evidence>
<dbReference type="Gene3D" id="3.40.50.1110">
    <property type="entry name" value="SGNH hydrolase"/>
    <property type="match status" value="2"/>
</dbReference>
<gene>
    <name evidence="2" type="ORF">G2W53_011884</name>
</gene>
<dbReference type="PANTHER" id="PTHR45642">
    <property type="entry name" value="GDSL ESTERASE/LIPASE EXL3"/>
    <property type="match status" value="1"/>
</dbReference>
<dbReference type="EMBL" id="JAAIUW010000005">
    <property type="protein sequence ID" value="KAF7829551.1"/>
    <property type="molecule type" value="Genomic_DNA"/>
</dbReference>
<dbReference type="OrthoDB" id="1600564at2759"/>
<dbReference type="CDD" id="cd01837">
    <property type="entry name" value="SGNH_plant_lipase_like"/>
    <property type="match status" value="2"/>
</dbReference>
<comment type="caution">
    <text evidence="2">The sequence shown here is derived from an EMBL/GenBank/DDBJ whole genome shotgun (WGS) entry which is preliminary data.</text>
</comment>
<dbReference type="FunFam" id="3.40.50.1110:FF:000003">
    <property type="entry name" value="GDSL esterase/lipase APG"/>
    <property type="match status" value="2"/>
</dbReference>
<dbReference type="Proteomes" id="UP000634136">
    <property type="component" value="Unassembled WGS sequence"/>
</dbReference>
<dbReference type="PROSITE" id="PS01098">
    <property type="entry name" value="LIPASE_GDSL_SER"/>
    <property type="match status" value="1"/>
</dbReference>
<evidence type="ECO:0000313" key="3">
    <source>
        <dbReference type="Proteomes" id="UP000634136"/>
    </source>
</evidence>
<dbReference type="InterPro" id="IPR001087">
    <property type="entry name" value="GDSL"/>
</dbReference>
<dbReference type="InterPro" id="IPR036514">
    <property type="entry name" value="SGNH_hydro_sf"/>
</dbReference>
<dbReference type="Pfam" id="PF00657">
    <property type="entry name" value="Lipase_GDSL"/>
    <property type="match status" value="2"/>
</dbReference>
<dbReference type="GO" id="GO:0005576">
    <property type="term" value="C:extracellular region"/>
    <property type="evidence" value="ECO:0007669"/>
    <property type="project" value="TreeGrafter"/>
</dbReference>
<dbReference type="InterPro" id="IPR035669">
    <property type="entry name" value="SGNH_plant_lipase-like"/>
</dbReference>
<name>A0A834WRM0_9FABA</name>
<keyword evidence="3" id="KW-1185">Reference proteome</keyword>
<protein>
    <submittedName>
        <fullName evidence="2">GDSL esterase/lipase EXL3-like</fullName>
    </submittedName>
</protein>
<accession>A0A834WRM0</accession>